<gene>
    <name evidence="2" type="ORF">GCM10010984_30040</name>
    <name evidence="3" type="ORF">SAMN05443634_11812</name>
</gene>
<reference evidence="3" key="3">
    <citation type="submission" date="2016-11" db="EMBL/GenBank/DDBJ databases">
        <authorList>
            <person name="Jaros S."/>
            <person name="Januszkiewicz K."/>
            <person name="Wedrychowicz H."/>
        </authorList>
    </citation>
    <scope>NUCLEOTIDE SEQUENCE [LARGE SCALE GENOMIC DNA]</scope>
    <source>
        <strain evidence="3">DSM 27989</strain>
    </source>
</reference>
<organism evidence="3 4">
    <name type="scientific">Chishuiella changwenlii</name>
    <dbReference type="NCBI Taxonomy" id="1434701"/>
    <lineage>
        <taxon>Bacteria</taxon>
        <taxon>Pseudomonadati</taxon>
        <taxon>Bacteroidota</taxon>
        <taxon>Flavobacteriia</taxon>
        <taxon>Flavobacteriales</taxon>
        <taxon>Weeksellaceae</taxon>
        <taxon>Chishuiella</taxon>
    </lineage>
</organism>
<evidence type="ECO:0000256" key="1">
    <source>
        <dbReference type="SAM" id="SignalP"/>
    </source>
</evidence>
<dbReference type="OrthoDB" id="1118734at2"/>
<dbReference type="Proteomes" id="UP000650994">
    <property type="component" value="Unassembled WGS sequence"/>
</dbReference>
<evidence type="ECO:0000313" key="4">
    <source>
        <dbReference type="Proteomes" id="UP000184120"/>
    </source>
</evidence>
<dbReference type="AlphaFoldDB" id="A0A1M7D4A6"/>
<reference evidence="5" key="4">
    <citation type="journal article" date="2019" name="Int. J. Syst. Evol. Microbiol.">
        <title>The Global Catalogue of Microorganisms (GCM) 10K type strain sequencing project: providing services to taxonomists for standard genome sequencing and annotation.</title>
        <authorList>
            <consortium name="The Broad Institute Genomics Platform"/>
            <consortium name="The Broad Institute Genome Sequencing Center for Infectious Disease"/>
            <person name="Wu L."/>
            <person name="Ma J."/>
        </authorList>
    </citation>
    <scope>NUCLEOTIDE SEQUENCE [LARGE SCALE GENOMIC DNA]</scope>
    <source>
        <strain evidence="5">CGMCC 1.12707</strain>
    </source>
</reference>
<dbReference type="InterPro" id="IPR019619">
    <property type="entry name" value="DUF2490"/>
</dbReference>
<dbReference type="Pfam" id="PF10677">
    <property type="entry name" value="DUF2490"/>
    <property type="match status" value="1"/>
</dbReference>
<sequence length="228" mass="26798">MKKLNLTFFILLSFYVNAQQDAVNYNMWYQYLLNAKVSDKMTLTTLAQYRSFDLLLDSRLFVAVGYLDYSISNKVTVGAGGMFLNLESYGRNGEKRERTERRALQQINLNDRIGRTKLTHRFRIEERFLNNPNTFVVRLRYLTSFKIPLNKSDQQQVNYAIVKNEIRMAARRERPFDSNRITVGLGYNVSKNSAVEVALISQLSEFRTSNYLHLGFRNSFDWRKKKVE</sequence>
<accession>A0A1M7D4A6</accession>
<protein>
    <recommendedName>
        <fullName evidence="6">DUF2490 domain-containing protein</fullName>
    </recommendedName>
</protein>
<proteinExistence type="predicted"/>
<name>A0A1M7D4A6_9FLAO</name>
<dbReference type="EMBL" id="FRBH01000018">
    <property type="protein sequence ID" value="SHL74227.1"/>
    <property type="molecule type" value="Genomic_DNA"/>
</dbReference>
<evidence type="ECO:0000313" key="5">
    <source>
        <dbReference type="Proteomes" id="UP000650994"/>
    </source>
</evidence>
<dbReference type="Proteomes" id="UP000184120">
    <property type="component" value="Unassembled WGS sequence"/>
</dbReference>
<evidence type="ECO:0000313" key="3">
    <source>
        <dbReference type="EMBL" id="SHL74227.1"/>
    </source>
</evidence>
<dbReference type="RefSeq" id="WP_072934102.1">
    <property type="nucleotide sequence ID" value="NZ_BMFL01000030.1"/>
</dbReference>
<dbReference type="STRING" id="1434701.SAMN05443634_11812"/>
<reference evidence="4" key="2">
    <citation type="submission" date="2016-11" db="EMBL/GenBank/DDBJ databases">
        <authorList>
            <person name="Varghese N."/>
            <person name="Submissions S."/>
        </authorList>
    </citation>
    <scope>NUCLEOTIDE SEQUENCE [LARGE SCALE GENOMIC DNA]</scope>
    <source>
        <strain evidence="4">DSM 27989</strain>
    </source>
</reference>
<keyword evidence="5" id="KW-1185">Reference proteome</keyword>
<dbReference type="EMBL" id="BMFL01000030">
    <property type="protein sequence ID" value="GGF10917.1"/>
    <property type="molecule type" value="Genomic_DNA"/>
</dbReference>
<reference evidence="2" key="1">
    <citation type="journal article" date="2014" name="Int. J. Syst. Evol. Microbiol.">
        <title>Complete genome of a new Firmicutes species belonging to the dominant human colonic microbiota ('Ruminococcus bicirculans') reveals two chromosomes and a selective capacity to utilize plant glucans.</title>
        <authorList>
            <consortium name="NISC Comparative Sequencing Program"/>
            <person name="Wegmann U."/>
            <person name="Louis P."/>
            <person name="Goesmann A."/>
            <person name="Henrissat B."/>
            <person name="Duncan S.H."/>
            <person name="Flint H.J."/>
        </authorList>
    </citation>
    <scope>NUCLEOTIDE SEQUENCE</scope>
    <source>
        <strain evidence="2">CGMCC 1.12707</strain>
    </source>
</reference>
<evidence type="ECO:0008006" key="6">
    <source>
        <dbReference type="Google" id="ProtNLM"/>
    </source>
</evidence>
<feature type="chain" id="PRO_5012387283" description="DUF2490 domain-containing protein" evidence="1">
    <location>
        <begin position="19"/>
        <end position="228"/>
    </location>
</feature>
<reference evidence="2" key="5">
    <citation type="submission" date="2024-05" db="EMBL/GenBank/DDBJ databases">
        <authorList>
            <person name="Sun Q."/>
            <person name="Zhou Y."/>
        </authorList>
    </citation>
    <scope>NUCLEOTIDE SEQUENCE</scope>
    <source>
        <strain evidence="2">CGMCC 1.12707</strain>
    </source>
</reference>
<feature type="signal peptide" evidence="1">
    <location>
        <begin position="1"/>
        <end position="18"/>
    </location>
</feature>
<keyword evidence="1" id="KW-0732">Signal</keyword>
<evidence type="ECO:0000313" key="2">
    <source>
        <dbReference type="EMBL" id="GGF10917.1"/>
    </source>
</evidence>